<keyword evidence="4 6" id="KW-0456">Lyase</keyword>
<organism evidence="6 7">
    <name type="scientific">Rhodanobacter ginsengisoli</name>
    <dbReference type="NCBI Taxonomy" id="418646"/>
    <lineage>
        <taxon>Bacteria</taxon>
        <taxon>Pseudomonadati</taxon>
        <taxon>Pseudomonadota</taxon>
        <taxon>Gammaproteobacteria</taxon>
        <taxon>Lysobacterales</taxon>
        <taxon>Rhodanobacteraceae</taxon>
        <taxon>Rhodanobacter</taxon>
    </lineage>
</organism>
<dbReference type="RefSeq" id="WP_377322163.1">
    <property type="nucleotide sequence ID" value="NZ_JBHSNF010000004.1"/>
</dbReference>
<gene>
    <name evidence="6" type="ORF">ACFPPA_17285</name>
</gene>
<dbReference type="PANTHER" id="PTHR30246:SF1">
    <property type="entry name" value="2-DEHYDRO-3-DEOXY-6-PHOSPHOGALACTONATE ALDOLASE-RELATED"/>
    <property type="match status" value="1"/>
</dbReference>
<sequence>MIAPWLRPLPLIAILRGLTPAEAPAIGEAIAAEGFRVLEVPLNSPQALLGIRRLVDALGSDCLIGAGTVMTPGQVDEVAAAGGRLIVMPHADTAVIRAAKAAGLLCVPGVATPTEAFAAIAAGADALKLFPAEQASPNVLKAWRAVLPPELPVLPVGGISPDTMGPWVAAGASGFGLGSALYAPGRDAVEVGRRAQAFVRTWASLPHGATP</sequence>
<accession>A0ABW0QTP0</accession>
<dbReference type="NCBIfam" id="NF006600">
    <property type="entry name" value="PRK09140.1"/>
    <property type="match status" value="1"/>
</dbReference>
<dbReference type="Proteomes" id="UP001596114">
    <property type="component" value="Unassembled WGS sequence"/>
</dbReference>
<evidence type="ECO:0000256" key="3">
    <source>
        <dbReference type="ARBA" id="ARBA00011233"/>
    </source>
</evidence>
<evidence type="ECO:0000256" key="4">
    <source>
        <dbReference type="ARBA" id="ARBA00023239"/>
    </source>
</evidence>
<dbReference type="InterPro" id="IPR000887">
    <property type="entry name" value="Aldlse_KDPG_KHG"/>
</dbReference>
<evidence type="ECO:0000256" key="1">
    <source>
        <dbReference type="ARBA" id="ARBA00004761"/>
    </source>
</evidence>
<dbReference type="EMBL" id="JBHSNF010000004">
    <property type="protein sequence ID" value="MFC5527500.1"/>
    <property type="molecule type" value="Genomic_DNA"/>
</dbReference>
<dbReference type="CDD" id="cd00452">
    <property type="entry name" value="KDPG_aldolase"/>
    <property type="match status" value="1"/>
</dbReference>
<dbReference type="Pfam" id="PF01081">
    <property type="entry name" value="Aldolase"/>
    <property type="match status" value="1"/>
</dbReference>
<comment type="subunit">
    <text evidence="3">Homotrimer.</text>
</comment>
<evidence type="ECO:0000313" key="6">
    <source>
        <dbReference type="EMBL" id="MFC5527500.1"/>
    </source>
</evidence>
<evidence type="ECO:0000256" key="2">
    <source>
        <dbReference type="ARBA" id="ARBA00006906"/>
    </source>
</evidence>
<keyword evidence="5" id="KW-0119">Carbohydrate metabolism</keyword>
<dbReference type="SUPFAM" id="SSF51569">
    <property type="entry name" value="Aldolase"/>
    <property type="match status" value="1"/>
</dbReference>
<comment type="pathway">
    <text evidence="1">Carbohydrate acid metabolism.</text>
</comment>
<comment type="caution">
    <text evidence="6">The sequence shown here is derived from an EMBL/GenBank/DDBJ whole genome shotgun (WGS) entry which is preliminary data.</text>
</comment>
<dbReference type="InterPro" id="IPR013785">
    <property type="entry name" value="Aldolase_TIM"/>
</dbReference>
<proteinExistence type="inferred from homology"/>
<dbReference type="GO" id="GO:0008674">
    <property type="term" value="F:2-dehydro-3-deoxy-6-phosphogalactonate aldolase activity"/>
    <property type="evidence" value="ECO:0007669"/>
    <property type="project" value="UniProtKB-EC"/>
</dbReference>
<dbReference type="Gene3D" id="3.20.20.70">
    <property type="entry name" value="Aldolase class I"/>
    <property type="match status" value="1"/>
</dbReference>
<protein>
    <submittedName>
        <fullName evidence="6">2-dehydro-3-deoxy-6-phosphogalactonate aldolase</fullName>
        <ecNumber evidence="6">4.1.2.21</ecNumber>
    </submittedName>
</protein>
<evidence type="ECO:0000256" key="5">
    <source>
        <dbReference type="ARBA" id="ARBA00023277"/>
    </source>
</evidence>
<name>A0ABW0QTP0_9GAMM</name>
<dbReference type="EC" id="4.1.2.21" evidence="6"/>
<dbReference type="PANTHER" id="PTHR30246">
    <property type="entry name" value="2-KETO-3-DEOXY-6-PHOSPHOGLUCONATE ALDOLASE"/>
    <property type="match status" value="1"/>
</dbReference>
<evidence type="ECO:0000313" key="7">
    <source>
        <dbReference type="Proteomes" id="UP001596114"/>
    </source>
</evidence>
<keyword evidence="7" id="KW-1185">Reference proteome</keyword>
<reference evidence="7" key="1">
    <citation type="journal article" date="2019" name="Int. J. Syst. Evol. Microbiol.">
        <title>The Global Catalogue of Microorganisms (GCM) 10K type strain sequencing project: providing services to taxonomists for standard genome sequencing and annotation.</title>
        <authorList>
            <consortium name="The Broad Institute Genomics Platform"/>
            <consortium name="The Broad Institute Genome Sequencing Center for Infectious Disease"/>
            <person name="Wu L."/>
            <person name="Ma J."/>
        </authorList>
    </citation>
    <scope>NUCLEOTIDE SEQUENCE [LARGE SCALE GENOMIC DNA]</scope>
    <source>
        <strain evidence="7">CGMCC 1.16619</strain>
    </source>
</reference>
<comment type="similarity">
    <text evidence="2">Belongs to the KHG/KDPG aldolase family.</text>
</comment>